<keyword evidence="4" id="KW-1185">Reference proteome</keyword>
<dbReference type="Proteomes" id="UP001218218">
    <property type="component" value="Unassembled WGS sequence"/>
</dbReference>
<evidence type="ECO:0000313" key="3">
    <source>
        <dbReference type="EMBL" id="KAJ7312389.1"/>
    </source>
</evidence>
<evidence type="ECO:0000313" key="4">
    <source>
        <dbReference type="Proteomes" id="UP001218218"/>
    </source>
</evidence>
<feature type="transmembrane region" description="Helical" evidence="1">
    <location>
        <begin position="163"/>
        <end position="186"/>
    </location>
</feature>
<sequence>MASPPPRLPPLDGTLGSIQIALVVATWLFGIETLQTFNYYRDFAKDPKILKALVGGIWLLELGYTIVCWHAMYIITVTFYGQPQHILAPPLSLVFPIFFNALIAIAVQTFFVYRVKVLSGQWLIPILCCVMNLARLGFNMLLFGKLSQRPVFTLLTTEFNWEIVLVSSIGPAVDIIVAFSLIYYLWHRRNTDFKHTNRMVDTIIIWTVETTLLTTLSGAMQLILFLARRHDLSWLVFFLIQGKLFSNSLMASLNGRGRLRAAGNILAFDSSRSAPTGNNTDVVIRMHQISETAYDGTQISHTGKADF</sequence>
<feature type="transmembrane region" description="Helical" evidence="1">
    <location>
        <begin position="206"/>
        <end position="226"/>
    </location>
</feature>
<reference evidence="3" key="1">
    <citation type="submission" date="2023-03" db="EMBL/GenBank/DDBJ databases">
        <title>Massive genome expansion in bonnet fungi (Mycena s.s.) driven by repeated elements and novel gene families across ecological guilds.</title>
        <authorList>
            <consortium name="Lawrence Berkeley National Laboratory"/>
            <person name="Harder C.B."/>
            <person name="Miyauchi S."/>
            <person name="Viragh M."/>
            <person name="Kuo A."/>
            <person name="Thoen E."/>
            <person name="Andreopoulos B."/>
            <person name="Lu D."/>
            <person name="Skrede I."/>
            <person name="Drula E."/>
            <person name="Henrissat B."/>
            <person name="Morin E."/>
            <person name="Kohler A."/>
            <person name="Barry K."/>
            <person name="LaButti K."/>
            <person name="Morin E."/>
            <person name="Salamov A."/>
            <person name="Lipzen A."/>
            <person name="Mereny Z."/>
            <person name="Hegedus B."/>
            <person name="Baldrian P."/>
            <person name="Stursova M."/>
            <person name="Weitz H."/>
            <person name="Taylor A."/>
            <person name="Grigoriev I.V."/>
            <person name="Nagy L.G."/>
            <person name="Martin F."/>
            <person name="Kauserud H."/>
        </authorList>
    </citation>
    <scope>NUCLEOTIDE SEQUENCE</scope>
    <source>
        <strain evidence="3">CBHHK002</strain>
    </source>
</reference>
<comment type="caution">
    <text evidence="3">The sequence shown here is derived from an EMBL/GenBank/DDBJ whole genome shotgun (WGS) entry which is preliminary data.</text>
</comment>
<gene>
    <name evidence="3" type="ORF">DFH08DRAFT_896900</name>
</gene>
<protein>
    <recommendedName>
        <fullName evidence="2">DUF6534 domain-containing protein</fullName>
    </recommendedName>
</protein>
<feature type="transmembrane region" description="Helical" evidence="1">
    <location>
        <begin position="52"/>
        <end position="81"/>
    </location>
</feature>
<accession>A0AAD7EDC0</accession>
<dbReference type="EMBL" id="JARIHO010000072">
    <property type="protein sequence ID" value="KAJ7312389.1"/>
    <property type="molecule type" value="Genomic_DNA"/>
</dbReference>
<keyword evidence="1" id="KW-0812">Transmembrane</keyword>
<evidence type="ECO:0000256" key="1">
    <source>
        <dbReference type="SAM" id="Phobius"/>
    </source>
</evidence>
<feature type="transmembrane region" description="Helical" evidence="1">
    <location>
        <begin position="20"/>
        <end position="40"/>
    </location>
</feature>
<proteinExistence type="predicted"/>
<dbReference type="PANTHER" id="PTHR40465:SF1">
    <property type="entry name" value="DUF6534 DOMAIN-CONTAINING PROTEIN"/>
    <property type="match status" value="1"/>
</dbReference>
<dbReference type="Pfam" id="PF20152">
    <property type="entry name" value="DUF6534"/>
    <property type="match status" value="1"/>
</dbReference>
<dbReference type="PANTHER" id="PTHR40465">
    <property type="entry name" value="CHROMOSOME 1, WHOLE GENOME SHOTGUN SEQUENCE"/>
    <property type="match status" value="1"/>
</dbReference>
<feature type="domain" description="DUF6534" evidence="2">
    <location>
        <begin position="172"/>
        <end position="257"/>
    </location>
</feature>
<organism evidence="3 4">
    <name type="scientific">Mycena albidolilacea</name>
    <dbReference type="NCBI Taxonomy" id="1033008"/>
    <lineage>
        <taxon>Eukaryota</taxon>
        <taxon>Fungi</taxon>
        <taxon>Dikarya</taxon>
        <taxon>Basidiomycota</taxon>
        <taxon>Agaricomycotina</taxon>
        <taxon>Agaricomycetes</taxon>
        <taxon>Agaricomycetidae</taxon>
        <taxon>Agaricales</taxon>
        <taxon>Marasmiineae</taxon>
        <taxon>Mycenaceae</taxon>
        <taxon>Mycena</taxon>
    </lineage>
</organism>
<feature type="transmembrane region" description="Helical" evidence="1">
    <location>
        <begin position="122"/>
        <end position="143"/>
    </location>
</feature>
<evidence type="ECO:0000259" key="2">
    <source>
        <dbReference type="Pfam" id="PF20152"/>
    </source>
</evidence>
<name>A0AAD7EDC0_9AGAR</name>
<keyword evidence="1" id="KW-0472">Membrane</keyword>
<dbReference type="AlphaFoldDB" id="A0AAD7EDC0"/>
<feature type="transmembrane region" description="Helical" evidence="1">
    <location>
        <begin position="93"/>
        <end position="115"/>
    </location>
</feature>
<keyword evidence="1" id="KW-1133">Transmembrane helix</keyword>
<dbReference type="InterPro" id="IPR045339">
    <property type="entry name" value="DUF6534"/>
</dbReference>